<evidence type="ECO:0000256" key="1">
    <source>
        <dbReference type="ARBA" id="ARBA00008918"/>
    </source>
</evidence>
<dbReference type="PANTHER" id="PTHR19308:SF14">
    <property type="entry name" value="START DOMAIN-CONTAINING PROTEIN"/>
    <property type="match status" value="1"/>
</dbReference>
<evidence type="ECO:0000313" key="5">
    <source>
        <dbReference type="EMBL" id="ADN74744.1"/>
    </source>
</evidence>
<gene>
    <name evidence="5" type="ordered locus">Fbal_0530</name>
</gene>
<proteinExistence type="inferred from homology"/>
<dbReference type="Gene3D" id="3.30.530.20">
    <property type="match status" value="1"/>
</dbReference>
<dbReference type="eggNOG" id="COG2867">
    <property type="taxonomic scope" value="Bacteria"/>
</dbReference>
<dbReference type="InterPro" id="IPR051213">
    <property type="entry name" value="START_lipid_transfer"/>
</dbReference>
<feature type="domain" description="START" evidence="4">
    <location>
        <begin position="35"/>
        <end position="214"/>
    </location>
</feature>
<feature type="chain" id="PRO_5003151438" evidence="3">
    <location>
        <begin position="22"/>
        <end position="214"/>
    </location>
</feature>
<evidence type="ECO:0000256" key="3">
    <source>
        <dbReference type="SAM" id="SignalP"/>
    </source>
</evidence>
<dbReference type="PANTHER" id="PTHR19308">
    <property type="entry name" value="PHOSPHATIDYLCHOLINE TRANSFER PROTEIN"/>
    <property type="match status" value="1"/>
</dbReference>
<dbReference type="InterPro" id="IPR002913">
    <property type="entry name" value="START_lipid-bd_dom"/>
</dbReference>
<dbReference type="RefSeq" id="WP_013344050.1">
    <property type="nucleotide sequence ID" value="NC_014541.1"/>
</dbReference>
<dbReference type="Pfam" id="PF03364">
    <property type="entry name" value="Polyketide_cyc"/>
    <property type="match status" value="1"/>
</dbReference>
<feature type="signal peptide" evidence="3">
    <location>
        <begin position="1"/>
        <end position="21"/>
    </location>
</feature>
<dbReference type="GeneID" id="67180775"/>
<dbReference type="SUPFAM" id="SSF55961">
    <property type="entry name" value="Bet v1-like"/>
    <property type="match status" value="1"/>
</dbReference>
<keyword evidence="3" id="KW-0732">Signal</keyword>
<dbReference type="HOGENOM" id="CLU_1314692_0_0_6"/>
<dbReference type="STRING" id="550540.Fbal_0530"/>
<name>E1SPT0_FERBD</name>
<dbReference type="PROSITE" id="PS50848">
    <property type="entry name" value="START"/>
    <property type="match status" value="1"/>
</dbReference>
<dbReference type="OrthoDB" id="5734556at2"/>
<sequence length="214" mass="24004">MVTRRIWSLVLALAFTGLVQAANTVRIEPAEGGQWELASDRSQAQVFTRKVPGTKVKEVKMEAVIDAPVAQVWQTISDIQHYPDFMPYIDDIEIVGDADNGGQYVYHRVDPPLVSKRDYTLLIVNEADAEAGEYYRYWTQMNQFGPEPKQGVVRLEICDGSWALSRLPDGKTKATYWVYTDPGGKIPGWLANQANTVGLYDVLNAVEKRAKVQP</sequence>
<dbReference type="Proteomes" id="UP000006683">
    <property type="component" value="Chromosome"/>
</dbReference>
<dbReference type="InterPro" id="IPR005031">
    <property type="entry name" value="COQ10_START"/>
</dbReference>
<dbReference type="EMBL" id="CP002209">
    <property type="protein sequence ID" value="ADN74744.1"/>
    <property type="molecule type" value="Genomic_DNA"/>
</dbReference>
<dbReference type="AlphaFoldDB" id="E1SPT0"/>
<evidence type="ECO:0000256" key="2">
    <source>
        <dbReference type="ARBA" id="ARBA00022649"/>
    </source>
</evidence>
<evidence type="ECO:0000313" key="6">
    <source>
        <dbReference type="Proteomes" id="UP000006683"/>
    </source>
</evidence>
<keyword evidence="6" id="KW-1185">Reference proteome</keyword>
<dbReference type="KEGG" id="fbl:Fbal_0530"/>
<dbReference type="GO" id="GO:0005737">
    <property type="term" value="C:cytoplasm"/>
    <property type="evidence" value="ECO:0007669"/>
    <property type="project" value="UniProtKB-ARBA"/>
</dbReference>
<dbReference type="InterPro" id="IPR023393">
    <property type="entry name" value="START-like_dom_sf"/>
</dbReference>
<dbReference type="InterPro" id="IPR028347">
    <property type="entry name" value="START_dom_prot"/>
</dbReference>
<protein>
    <submittedName>
        <fullName evidence="5">Cyclase/dehydrase</fullName>
    </submittedName>
</protein>
<keyword evidence="2" id="KW-1277">Toxin-antitoxin system</keyword>
<evidence type="ECO:0000259" key="4">
    <source>
        <dbReference type="PROSITE" id="PS50848"/>
    </source>
</evidence>
<dbReference type="GO" id="GO:0008289">
    <property type="term" value="F:lipid binding"/>
    <property type="evidence" value="ECO:0007669"/>
    <property type="project" value="InterPro"/>
</dbReference>
<accession>E1SPT0</accession>
<reference evidence="5 6" key="1">
    <citation type="journal article" date="2010" name="Stand. Genomic Sci.">
        <title>Complete genome sequence of Ferrimonas balearica type strain (PAT).</title>
        <authorList>
            <person name="Nolan M."/>
            <person name="Sikorski J."/>
            <person name="Davenport K."/>
            <person name="Lucas S."/>
            <person name="Glavina Del Rio T."/>
            <person name="Tice H."/>
            <person name="Cheng J."/>
            <person name="Goodwin L."/>
            <person name="Pitluck S."/>
            <person name="Liolios K."/>
            <person name="Ivanova N."/>
            <person name="Mavromatis K."/>
            <person name="Ovchinnikova G."/>
            <person name="Pati A."/>
            <person name="Chen A."/>
            <person name="Palaniappan K."/>
            <person name="Land M."/>
            <person name="Hauser L."/>
            <person name="Chang Y."/>
            <person name="Jeffries C."/>
            <person name="Tapia R."/>
            <person name="Brettin T."/>
            <person name="Detter J."/>
            <person name="Han C."/>
            <person name="Yasawong M."/>
            <person name="Rohde M."/>
            <person name="Tindall B."/>
            <person name="Goker M."/>
            <person name="Woyke T."/>
            <person name="Bristow J."/>
            <person name="Eisen J."/>
            <person name="Markowitz V."/>
            <person name="Hugenholtz P."/>
            <person name="Kyrpides N."/>
            <person name="Klenk H."/>
            <person name="Lapidus A."/>
        </authorList>
    </citation>
    <scope>NUCLEOTIDE SEQUENCE [LARGE SCALE GENOMIC DNA]</scope>
    <source>
        <strain evidence="6">DSM 9799 / CCM 4581 / KCTC 23876 / PAT</strain>
    </source>
</reference>
<dbReference type="PIRSF" id="PIRSF039033">
    <property type="entry name" value="START_dom"/>
    <property type="match status" value="1"/>
</dbReference>
<organism evidence="5 6">
    <name type="scientific">Ferrimonas balearica (strain DSM 9799 / CCM 4581 / KCTC 23876 / PAT)</name>
    <dbReference type="NCBI Taxonomy" id="550540"/>
    <lineage>
        <taxon>Bacteria</taxon>
        <taxon>Pseudomonadati</taxon>
        <taxon>Pseudomonadota</taxon>
        <taxon>Gammaproteobacteria</taxon>
        <taxon>Alteromonadales</taxon>
        <taxon>Ferrimonadaceae</taxon>
        <taxon>Ferrimonas</taxon>
    </lineage>
</organism>
<comment type="similarity">
    <text evidence="1">Belongs to the ribosome association toxin RatA family.</text>
</comment>